<comment type="caution">
    <text evidence="2">The sequence shown here is derived from an EMBL/GenBank/DDBJ whole genome shotgun (WGS) entry which is preliminary data.</text>
</comment>
<evidence type="ECO:0000313" key="3">
    <source>
        <dbReference type="Proteomes" id="UP000231134"/>
    </source>
</evidence>
<proteinExistence type="predicted"/>
<keyword evidence="1" id="KW-0472">Membrane</keyword>
<dbReference type="Proteomes" id="UP000231134">
    <property type="component" value="Unassembled WGS sequence"/>
</dbReference>
<reference evidence="2 3" key="1">
    <citation type="submission" date="2017-11" db="EMBL/GenBank/DDBJ databases">
        <title>Animal gut microbial communities from fecal samples from Wisconsin, USA.</title>
        <authorList>
            <person name="Neumann A."/>
        </authorList>
    </citation>
    <scope>NUCLEOTIDE SEQUENCE [LARGE SCALE GENOMIC DNA]</scope>
    <source>
        <strain evidence="2 3">UWS3</strain>
    </source>
</reference>
<evidence type="ECO:0000256" key="1">
    <source>
        <dbReference type="SAM" id="Phobius"/>
    </source>
</evidence>
<dbReference type="EMBL" id="PGEX01000001">
    <property type="protein sequence ID" value="PJJ41879.1"/>
    <property type="molecule type" value="Genomic_DNA"/>
</dbReference>
<sequence length="147" mass="17333">MSCKFIFFVSSTTYFAIFYDIERAFPIKIKIRFSSTFYIQILNTKRSDGRFANYLNVAARRPKDYFTIVVDNGFRIGSKFLNHFVNIYLFPKFLVLFLMPISFLNAVEFCPILGNFIFDIFHQFCVSCFCVHLAPQFKTKTFANVFH</sequence>
<evidence type="ECO:0000313" key="2">
    <source>
        <dbReference type="EMBL" id="PJJ41879.1"/>
    </source>
</evidence>
<organism evidence="2 3">
    <name type="scientific">Hallerella succinigenes</name>
    <dbReference type="NCBI Taxonomy" id="1896222"/>
    <lineage>
        <taxon>Bacteria</taxon>
        <taxon>Pseudomonadati</taxon>
        <taxon>Fibrobacterota</taxon>
        <taxon>Fibrobacteria</taxon>
        <taxon>Fibrobacterales</taxon>
        <taxon>Fibrobacteraceae</taxon>
        <taxon>Hallerella</taxon>
    </lineage>
</organism>
<feature type="transmembrane region" description="Helical" evidence="1">
    <location>
        <begin position="112"/>
        <end position="134"/>
    </location>
</feature>
<gene>
    <name evidence="2" type="ORF">BGX16_1884</name>
</gene>
<name>A0A2M9A838_9BACT</name>
<accession>A0A2M9A838</accession>
<feature type="transmembrane region" description="Helical" evidence="1">
    <location>
        <begin position="85"/>
        <end position="106"/>
    </location>
</feature>
<keyword evidence="1" id="KW-0812">Transmembrane</keyword>
<keyword evidence="1" id="KW-1133">Transmembrane helix</keyword>
<dbReference type="AlphaFoldDB" id="A0A2M9A838"/>
<keyword evidence="3" id="KW-1185">Reference proteome</keyword>
<protein>
    <submittedName>
        <fullName evidence="2">Uncharacterized protein</fullName>
    </submittedName>
</protein>